<accession>A0A1J5P617</accession>
<gene>
    <name evidence="1" type="ORF">GALL_522580</name>
</gene>
<reference evidence="1" key="1">
    <citation type="submission" date="2016-10" db="EMBL/GenBank/DDBJ databases">
        <title>Sequence of Gallionella enrichment culture.</title>
        <authorList>
            <person name="Poehlein A."/>
            <person name="Muehling M."/>
            <person name="Daniel R."/>
        </authorList>
    </citation>
    <scope>NUCLEOTIDE SEQUENCE</scope>
</reference>
<sequence length="86" mass="9749">MPHHQVEVFACAHRDRLRKGVQHLEPPAIGAFIRVIGKCDAVRKIDVHPLDDADRDPVVEHRNRQLANFGGMFPGRQINPEKIDVP</sequence>
<dbReference type="AlphaFoldDB" id="A0A1J5P617"/>
<organism evidence="1">
    <name type="scientific">mine drainage metagenome</name>
    <dbReference type="NCBI Taxonomy" id="410659"/>
    <lineage>
        <taxon>unclassified sequences</taxon>
        <taxon>metagenomes</taxon>
        <taxon>ecological metagenomes</taxon>
    </lineage>
</organism>
<name>A0A1J5P617_9ZZZZ</name>
<proteinExistence type="predicted"/>
<dbReference type="EMBL" id="MLJW01006783">
    <property type="protein sequence ID" value="OIQ66176.1"/>
    <property type="molecule type" value="Genomic_DNA"/>
</dbReference>
<evidence type="ECO:0000313" key="1">
    <source>
        <dbReference type="EMBL" id="OIQ66176.1"/>
    </source>
</evidence>
<comment type="caution">
    <text evidence="1">The sequence shown here is derived from an EMBL/GenBank/DDBJ whole genome shotgun (WGS) entry which is preliminary data.</text>
</comment>
<protein>
    <submittedName>
        <fullName evidence="1">Uncharacterized protein</fullName>
    </submittedName>
</protein>